<dbReference type="KEGG" id="taqu:KDW03_01620"/>
<dbReference type="AlphaFoldDB" id="A0AAX3BDX7"/>
<protein>
    <recommendedName>
        <fullName evidence="3">DUF1018 domain-containing protein</fullName>
    </recommendedName>
</protein>
<keyword evidence="2" id="KW-1185">Reference proteome</keyword>
<reference evidence="1" key="2">
    <citation type="submission" date="2022-06" db="EMBL/GenBank/DDBJ databases">
        <title>Thermospira aquatica gen. nov., sp. nov.</title>
        <authorList>
            <person name="Ben Ali Gam Z."/>
            <person name="Labat M."/>
        </authorList>
    </citation>
    <scope>NUCLEOTIDE SEQUENCE</scope>
    <source>
        <strain evidence="1">F1F22</strain>
    </source>
</reference>
<dbReference type="EMBL" id="CP073355">
    <property type="protein sequence ID" value="URA10527.1"/>
    <property type="molecule type" value="Genomic_DNA"/>
</dbReference>
<evidence type="ECO:0008006" key="3">
    <source>
        <dbReference type="Google" id="ProtNLM"/>
    </source>
</evidence>
<dbReference type="Proteomes" id="UP001056539">
    <property type="component" value="Chromosome"/>
</dbReference>
<reference evidence="1" key="1">
    <citation type="submission" date="2021-04" db="EMBL/GenBank/DDBJ databases">
        <authorList>
            <person name="Postec A."/>
        </authorList>
    </citation>
    <scope>NUCLEOTIDE SEQUENCE</scope>
    <source>
        <strain evidence="1">F1F22</strain>
    </source>
</reference>
<gene>
    <name evidence="1" type="ORF">KDW03_01620</name>
</gene>
<sequence length="114" mass="14039">MLDRKAYARIHILLKECKISEEEYRTILRDNFEVESSRQLNFNQYDRLISLLLQKRFSMLQKEYLNDMLKRMEIRFPEAYISKILHKEIRRIDDMTREEIGKVLRILSKRMGRK</sequence>
<accession>A0AAX3BDX7</accession>
<evidence type="ECO:0000313" key="2">
    <source>
        <dbReference type="Proteomes" id="UP001056539"/>
    </source>
</evidence>
<dbReference type="RefSeq" id="WP_271435655.1">
    <property type="nucleotide sequence ID" value="NZ_CP073355.1"/>
</dbReference>
<proteinExistence type="predicted"/>
<evidence type="ECO:0000313" key="1">
    <source>
        <dbReference type="EMBL" id="URA10527.1"/>
    </source>
</evidence>
<organism evidence="1 2">
    <name type="scientific">Thermospira aquatica</name>
    <dbReference type="NCBI Taxonomy" id="2828656"/>
    <lineage>
        <taxon>Bacteria</taxon>
        <taxon>Pseudomonadati</taxon>
        <taxon>Spirochaetota</taxon>
        <taxon>Spirochaetia</taxon>
        <taxon>Brevinematales</taxon>
        <taxon>Thermospiraceae</taxon>
        <taxon>Thermospira</taxon>
    </lineage>
</organism>
<name>A0AAX3BDX7_9SPIR</name>